<dbReference type="InParanoid" id="A0A448YG51"/>
<gene>
    <name evidence="1" type="ORF">BRENAR_LOCUS660</name>
</gene>
<name>A0A448YG51_BRENA</name>
<organism evidence="1 2">
    <name type="scientific">Brettanomyces naardenensis</name>
    <name type="common">Yeast</name>
    <dbReference type="NCBI Taxonomy" id="13370"/>
    <lineage>
        <taxon>Eukaryota</taxon>
        <taxon>Fungi</taxon>
        <taxon>Dikarya</taxon>
        <taxon>Ascomycota</taxon>
        <taxon>Saccharomycotina</taxon>
        <taxon>Pichiomycetes</taxon>
        <taxon>Pichiales</taxon>
        <taxon>Pichiaceae</taxon>
        <taxon>Brettanomyces</taxon>
    </lineage>
</organism>
<dbReference type="AlphaFoldDB" id="A0A448YG51"/>
<dbReference type="OrthoDB" id="3996889at2759"/>
<dbReference type="Proteomes" id="UP000290900">
    <property type="component" value="Unassembled WGS sequence"/>
</dbReference>
<evidence type="ECO:0000313" key="1">
    <source>
        <dbReference type="EMBL" id="VEU19925.1"/>
    </source>
</evidence>
<reference evidence="1 2" key="1">
    <citation type="submission" date="2018-12" db="EMBL/GenBank/DDBJ databases">
        <authorList>
            <person name="Tiukova I."/>
            <person name="Dainat J."/>
        </authorList>
    </citation>
    <scope>NUCLEOTIDE SEQUENCE [LARGE SCALE GENOMIC DNA]</scope>
</reference>
<proteinExistence type="predicted"/>
<keyword evidence="2" id="KW-1185">Reference proteome</keyword>
<protein>
    <submittedName>
        <fullName evidence="1">DEKNAAC100721</fullName>
    </submittedName>
</protein>
<dbReference type="EMBL" id="CAACVR010000001">
    <property type="protein sequence ID" value="VEU19925.1"/>
    <property type="molecule type" value="Genomic_DNA"/>
</dbReference>
<sequence>MLKRLSGNLRAFSDSAGPMFRRRLTTIALATPNLGTSSETALDLVKNAGAKTESKLLSSATCIYAPQLGTSYTRSFDDFTVINEIRTFISLSDSTPDKAKIDHFITLYESPATHDTIVSALETGQLSLNEIVDRIQPHNYGYLCTRLVRSGYRFQDNSKEKIVQLRMMQRLAYGTDSDYQTFISCLTGAEEELAKRSFQTQYSHPMCEYMIKRLIDKDYHGETIRFLQYYLERLQNEAEFDRPQDMKSLMKLESFMGFFSLLNNFKLHRNKMPLLEEQLLDSSILQILKKVLLVTPTLEPHHLEDYLKVLYRYLEFNPSPPSFVLKMANHYFITFLSKMDDINLPVLVSYLVTLFPRSEELLESTGLLNMIYNGNAEAGFEPKHDFMNPHVRPELVLPDEYPNLATIDLIYSKLLFDNHPSKIQTRFLFDSYLEEVQKVQRQEPISFHPFASSWHDSIVLETFLRHSLYNLKKPRFASNLLKKYLGSINTSKFHTHAVSKLLTILASQDLTEACSLVNELKQDCKLSSSVFFSIIEDLVRLGDLESAKRYYDYSCENDRIAMNFTQSNVTRFCAEYGWSAPTAWLKNRLQYSEKPLLPAFLSQEETFDSAQVISYLDGVLSRRKQTL</sequence>
<evidence type="ECO:0000313" key="2">
    <source>
        <dbReference type="Proteomes" id="UP000290900"/>
    </source>
</evidence>
<accession>A0A448YG51</accession>